<proteinExistence type="predicted"/>
<reference evidence="1" key="1">
    <citation type="submission" date="2024-05" db="EMBL/GenBank/DDBJ databases">
        <title>Isolation and characterization of Sporomusa carbonis sp. nov., a carboxydotrophic hydrogenogen in the genus of Sporomusa isolated from a charcoal burning pile.</title>
        <authorList>
            <person name="Boeer T."/>
            <person name="Rosenbaum F."/>
            <person name="Eysell L."/>
            <person name="Mueller V."/>
            <person name="Daniel R."/>
            <person name="Poehlein A."/>
        </authorList>
    </citation>
    <scope>NUCLEOTIDE SEQUENCE [LARGE SCALE GENOMIC DNA]</scope>
    <source>
        <strain evidence="1">DSM 10669</strain>
    </source>
</reference>
<protein>
    <submittedName>
        <fullName evidence="1">Uncharacterized protein</fullName>
    </submittedName>
</protein>
<sequence>MKPFNGKCPECGGEVELVGAEDQGDFVVVTYDCVDCKDRFTVIFSNGIVTE</sequence>
<accession>A0ABZ3IJ31</accession>
<gene>
    <name evidence="1" type="ORF">SPSIL_014980</name>
</gene>
<evidence type="ECO:0000313" key="2">
    <source>
        <dbReference type="Proteomes" id="UP000216752"/>
    </source>
</evidence>
<dbReference type="RefSeq" id="WP_169717645.1">
    <property type="nucleotide sequence ID" value="NZ_CP155573.1"/>
</dbReference>
<dbReference type="EMBL" id="CP155573">
    <property type="protein sequence ID" value="XFO65388.1"/>
    <property type="molecule type" value="Genomic_DNA"/>
</dbReference>
<dbReference type="Proteomes" id="UP000216752">
    <property type="component" value="Chromosome"/>
</dbReference>
<evidence type="ECO:0000313" key="1">
    <source>
        <dbReference type="EMBL" id="XFO65388.1"/>
    </source>
</evidence>
<organism evidence="1 2">
    <name type="scientific">Sporomusa silvacetica DSM 10669</name>
    <dbReference type="NCBI Taxonomy" id="1123289"/>
    <lineage>
        <taxon>Bacteria</taxon>
        <taxon>Bacillati</taxon>
        <taxon>Bacillota</taxon>
        <taxon>Negativicutes</taxon>
        <taxon>Selenomonadales</taxon>
        <taxon>Sporomusaceae</taxon>
        <taxon>Sporomusa</taxon>
    </lineage>
</organism>
<keyword evidence="2" id="KW-1185">Reference proteome</keyword>
<name>A0ABZ3IJ31_9FIRM</name>